<dbReference type="AlphaFoldDB" id="A0A1L3GFY6"/>
<evidence type="ECO:0000259" key="1">
    <source>
        <dbReference type="Pfam" id="PF00501"/>
    </source>
</evidence>
<dbReference type="PANTHER" id="PTHR36932:SF1">
    <property type="entry name" value="CAPSULAR POLYSACCHARIDE BIOSYNTHESIS PROTEIN"/>
    <property type="match status" value="1"/>
</dbReference>
<dbReference type="SUPFAM" id="SSF56801">
    <property type="entry name" value="Acetyl-CoA synthetase-like"/>
    <property type="match status" value="1"/>
</dbReference>
<reference evidence="2 3" key="1">
    <citation type="journal article" date="2017" name="Genome Announc.">
        <title>Complete Genome Sequences of Two Acetylene-Fermenting Pelobacter acetylenicus Strains.</title>
        <authorList>
            <person name="Sutton J.M."/>
            <person name="Baesman S.M."/>
            <person name="Fierst J.L."/>
            <person name="Poret-Peterson A.T."/>
            <person name="Oremland R.S."/>
            <person name="Dunlap D.S."/>
            <person name="Akob D.M."/>
        </authorList>
    </citation>
    <scope>NUCLEOTIDE SEQUENCE [LARGE SCALE GENOMIC DNA]</scope>
    <source>
        <strain evidence="2 3">DSM 3247</strain>
    </source>
</reference>
<feature type="domain" description="AMP-dependent synthetase/ligase" evidence="1">
    <location>
        <begin position="97"/>
        <end position="291"/>
    </location>
</feature>
<dbReference type="PANTHER" id="PTHR36932">
    <property type="entry name" value="CAPSULAR POLYSACCHARIDE BIOSYNTHESIS PROTEIN"/>
    <property type="match status" value="1"/>
</dbReference>
<sequence length="449" mass="48807">MSPIENWTARQIGLPGGENLSLQALRAYQLDRLNATLAHAVVNSPFYGHRLQSCGPLRKLEELNRLPFTTAAHLSGQGLQMLAVSQSKIDRIVTLRSSGTTGQAKRLYFTRADLRRTQDFFRCGMSQVLQPGSRVLVLLPGDLPDSQGRLLAEALETVDVECEIYGLLNKPGHAASLLVKEPFDCVVGIPTQVLALVRHPMAADVPRGRIGGVFLTSDYVPSALVQDISRIWGCPAFNHYGMTELGLTGGVECQALSGYHLRETDFYFEVIDPDSGKGLPAGETGEVVVTSLQRTGMPLIRYRTGDLARFIDTPCPCGSSLPRLSKLQGRLAGQIDIGGPLKLSMSDLDEALFTISGLLNYRVRLYTPASGKKALQLTLETLPGREGQTRDTINRRLPAIPALHEAAATGALVLLPAQLAEAPFSASARTKRMIEISEKEHPCLETAHH</sequence>
<organism evidence="2 3">
    <name type="scientific">Syntrophotalea acetylenica</name>
    <name type="common">Pelobacter acetylenicus</name>
    <dbReference type="NCBI Taxonomy" id="29542"/>
    <lineage>
        <taxon>Bacteria</taxon>
        <taxon>Pseudomonadati</taxon>
        <taxon>Thermodesulfobacteriota</taxon>
        <taxon>Desulfuromonadia</taxon>
        <taxon>Desulfuromonadales</taxon>
        <taxon>Syntrophotaleaceae</taxon>
        <taxon>Syntrophotalea</taxon>
    </lineage>
</organism>
<dbReference type="InterPro" id="IPR000873">
    <property type="entry name" value="AMP-dep_synth/lig_dom"/>
</dbReference>
<gene>
    <name evidence="2" type="ORF">A7E75_05820</name>
</gene>
<dbReference type="Proteomes" id="UP000182264">
    <property type="component" value="Chromosome"/>
</dbReference>
<dbReference type="KEGG" id="pace:A6070_14455"/>
<dbReference type="STRING" id="29542.A6070_14455"/>
<evidence type="ECO:0000313" key="2">
    <source>
        <dbReference type="EMBL" id="APG24598.1"/>
    </source>
</evidence>
<dbReference type="NCBIfam" id="NF045666">
    <property type="entry name" value="DVU1553_fam_AMP"/>
    <property type="match status" value="1"/>
</dbReference>
<keyword evidence="3" id="KW-1185">Reference proteome</keyword>
<dbReference type="InterPro" id="IPR053158">
    <property type="entry name" value="CapK_Type1_Caps_Biosynth"/>
</dbReference>
<proteinExistence type="predicted"/>
<dbReference type="Pfam" id="PF00501">
    <property type="entry name" value="AMP-binding"/>
    <property type="match status" value="1"/>
</dbReference>
<name>A0A1L3GFY6_SYNAC</name>
<dbReference type="EMBL" id="CP015518">
    <property type="protein sequence ID" value="APG24598.1"/>
    <property type="molecule type" value="Genomic_DNA"/>
</dbReference>
<accession>A0A1L3GFY6</accession>
<evidence type="ECO:0000313" key="3">
    <source>
        <dbReference type="Proteomes" id="UP000182264"/>
    </source>
</evidence>
<dbReference type="InterPro" id="IPR042099">
    <property type="entry name" value="ANL_N_sf"/>
</dbReference>
<protein>
    <recommendedName>
        <fullName evidence="1">AMP-dependent synthetase/ligase domain-containing protein</fullName>
    </recommendedName>
</protein>
<dbReference type="Gene3D" id="3.40.50.12780">
    <property type="entry name" value="N-terminal domain of ligase-like"/>
    <property type="match status" value="1"/>
</dbReference>